<dbReference type="EMBL" id="MU003693">
    <property type="protein sequence ID" value="KAF2816162.1"/>
    <property type="molecule type" value="Genomic_DNA"/>
</dbReference>
<protein>
    <submittedName>
        <fullName evidence="2 4">Uncharacterized protein</fullName>
    </submittedName>
</protein>
<reference evidence="2 4" key="1">
    <citation type="journal article" date="2020" name="Stud. Mycol.">
        <title>101 Dothideomycetes genomes: a test case for predicting lifestyles and emergence of pathogens.</title>
        <authorList>
            <person name="Haridas S."/>
            <person name="Albert R."/>
            <person name="Binder M."/>
            <person name="Bloem J."/>
            <person name="Labutti K."/>
            <person name="Salamov A."/>
            <person name="Andreopoulos B."/>
            <person name="Baker S."/>
            <person name="Barry K."/>
            <person name="Bills G."/>
            <person name="Bluhm B."/>
            <person name="Cannon C."/>
            <person name="Castanera R."/>
            <person name="Culley D."/>
            <person name="Daum C."/>
            <person name="Ezra D."/>
            <person name="Gonzalez J."/>
            <person name="Henrissat B."/>
            <person name="Kuo A."/>
            <person name="Liang C."/>
            <person name="Lipzen A."/>
            <person name="Lutzoni F."/>
            <person name="Magnuson J."/>
            <person name="Mondo S."/>
            <person name="Nolan M."/>
            <person name="Ohm R."/>
            <person name="Pangilinan J."/>
            <person name="Park H.-J."/>
            <person name="Ramirez L."/>
            <person name="Alfaro M."/>
            <person name="Sun H."/>
            <person name="Tritt A."/>
            <person name="Yoshinaga Y."/>
            <person name="Zwiers L.-H."/>
            <person name="Turgeon B."/>
            <person name="Goodwin S."/>
            <person name="Spatafora J."/>
            <person name="Crous P."/>
            <person name="Grigoriev I."/>
        </authorList>
    </citation>
    <scope>NUCLEOTIDE SEQUENCE</scope>
    <source>
        <strain evidence="2 4">CBS 304.34</strain>
    </source>
</reference>
<keyword evidence="3" id="KW-1185">Reference proteome</keyword>
<feature type="region of interest" description="Disordered" evidence="1">
    <location>
        <begin position="93"/>
        <end position="151"/>
    </location>
</feature>
<dbReference type="OrthoDB" id="10490927at2759"/>
<organism evidence="2">
    <name type="scientific">Mytilinidion resinicola</name>
    <dbReference type="NCBI Taxonomy" id="574789"/>
    <lineage>
        <taxon>Eukaryota</taxon>
        <taxon>Fungi</taxon>
        <taxon>Dikarya</taxon>
        <taxon>Ascomycota</taxon>
        <taxon>Pezizomycotina</taxon>
        <taxon>Dothideomycetes</taxon>
        <taxon>Pleosporomycetidae</taxon>
        <taxon>Mytilinidiales</taxon>
        <taxon>Mytilinidiaceae</taxon>
        <taxon>Mytilinidion</taxon>
    </lineage>
</organism>
<evidence type="ECO:0000256" key="1">
    <source>
        <dbReference type="SAM" id="MobiDB-lite"/>
    </source>
</evidence>
<dbReference type="Proteomes" id="UP000504636">
    <property type="component" value="Unplaced"/>
</dbReference>
<dbReference type="AlphaFoldDB" id="A0A6A6Z4V1"/>
<feature type="compositionally biased region" description="Basic residues" evidence="1">
    <location>
        <begin position="128"/>
        <end position="140"/>
    </location>
</feature>
<name>A0A6A6Z4V1_9PEZI</name>
<dbReference type="GeneID" id="54462615"/>
<feature type="compositionally biased region" description="Basic and acidic residues" evidence="1">
    <location>
        <begin position="105"/>
        <end position="118"/>
    </location>
</feature>
<evidence type="ECO:0000313" key="3">
    <source>
        <dbReference type="Proteomes" id="UP000504636"/>
    </source>
</evidence>
<dbReference type="RefSeq" id="XP_033583126.1">
    <property type="nucleotide sequence ID" value="XM_033721722.1"/>
</dbReference>
<evidence type="ECO:0000313" key="2">
    <source>
        <dbReference type="EMBL" id="KAF2816162.1"/>
    </source>
</evidence>
<accession>A0A6A6Z4V1</accession>
<evidence type="ECO:0000313" key="4">
    <source>
        <dbReference type="RefSeq" id="XP_033583126.1"/>
    </source>
</evidence>
<proteinExistence type="predicted"/>
<sequence length="180" mass="20751">MATRQITRHTLTTIVNLISNKSGKGEQYAQHFQEKYLENPRVRFPITFHERTIIWRSFHEAHSIAVQALAERDVPLEEYDSLRLEPVETPRDLTSGSAYARRRRSSDDYYHRRGRTEGCDGVEEERGRSRRPQSRVPAHRVRPDASGSSNGLKKNCSLAGVNWDLCLYGFILRPNITSLL</sequence>
<gene>
    <name evidence="2 4" type="ORF">BDZ99DRAFT_471428</name>
</gene>
<reference evidence="4" key="3">
    <citation type="submission" date="2025-04" db="UniProtKB">
        <authorList>
            <consortium name="RefSeq"/>
        </authorList>
    </citation>
    <scope>IDENTIFICATION</scope>
    <source>
        <strain evidence="4">CBS 304.34</strain>
    </source>
</reference>
<reference evidence="4" key="2">
    <citation type="submission" date="2020-04" db="EMBL/GenBank/DDBJ databases">
        <authorList>
            <consortium name="NCBI Genome Project"/>
        </authorList>
    </citation>
    <scope>NUCLEOTIDE SEQUENCE</scope>
    <source>
        <strain evidence="4">CBS 304.34</strain>
    </source>
</reference>